<feature type="compositionally biased region" description="Basic and acidic residues" evidence="2">
    <location>
        <begin position="1"/>
        <end position="31"/>
    </location>
</feature>
<dbReference type="GO" id="GO:0016020">
    <property type="term" value="C:membrane"/>
    <property type="evidence" value="ECO:0007669"/>
    <property type="project" value="TreeGrafter"/>
</dbReference>
<dbReference type="PANTHER" id="PTHR43798:SF31">
    <property type="entry name" value="AB HYDROLASE SUPERFAMILY PROTEIN YCLE"/>
    <property type="match status" value="1"/>
</dbReference>
<keyword evidence="1 4" id="KW-0378">Hydrolase</keyword>
<evidence type="ECO:0000313" key="4">
    <source>
        <dbReference type="EMBL" id="NNH22439.1"/>
    </source>
</evidence>
<dbReference type="GO" id="GO:0016787">
    <property type="term" value="F:hydrolase activity"/>
    <property type="evidence" value="ECO:0007669"/>
    <property type="project" value="UniProtKB-KW"/>
</dbReference>
<evidence type="ECO:0000256" key="1">
    <source>
        <dbReference type="ARBA" id="ARBA00022801"/>
    </source>
</evidence>
<proteinExistence type="predicted"/>
<dbReference type="EMBL" id="JABEMA010000041">
    <property type="protein sequence ID" value="NNH22439.1"/>
    <property type="molecule type" value="Genomic_DNA"/>
</dbReference>
<sequence>MDEAREPGAAEQEPARPEAREGTGPEAREPGPDGPGELVEVDLDDAGGGAGRATAALPCDDAPGPGPGAPVVVLLHAFPLDRSMWDDVVPLLAHRCRVLAVDLPGLGTAPVPGGDPDLAVAVDGVLALLDAEGVSSAVVAGLSTGGYVAAQLAGRAPERVAGLALASTTTRVGPPDDPDERRGTAERVLGREGLDAVMGSVDEGLSEQARAERPELAERVAATIARQRPAGVAWVCRALAARPDTTDALTGFPGPVLLLFGERDGATPPQERGRQMHEVRPDARFVVVAGSGHLTALEAPQETADALLDLVDAAGAGGSGA</sequence>
<feature type="region of interest" description="Disordered" evidence="2">
    <location>
        <begin position="168"/>
        <end position="187"/>
    </location>
</feature>
<feature type="compositionally biased region" description="Low complexity" evidence="2">
    <location>
        <begin position="52"/>
        <end position="62"/>
    </location>
</feature>
<evidence type="ECO:0000313" key="5">
    <source>
        <dbReference type="Proteomes" id="UP000555552"/>
    </source>
</evidence>
<feature type="region of interest" description="Disordered" evidence="2">
    <location>
        <begin position="1"/>
        <end position="62"/>
    </location>
</feature>
<dbReference type="Pfam" id="PF12697">
    <property type="entry name" value="Abhydrolase_6"/>
    <property type="match status" value="1"/>
</dbReference>
<organism evidence="4 5">
    <name type="scientific">Pseudokineococcus marinus</name>
    <dbReference type="NCBI Taxonomy" id="351215"/>
    <lineage>
        <taxon>Bacteria</taxon>
        <taxon>Bacillati</taxon>
        <taxon>Actinomycetota</taxon>
        <taxon>Actinomycetes</taxon>
        <taxon>Kineosporiales</taxon>
        <taxon>Kineosporiaceae</taxon>
        <taxon>Pseudokineococcus</taxon>
    </lineage>
</organism>
<dbReference type="Proteomes" id="UP000555552">
    <property type="component" value="Unassembled WGS sequence"/>
</dbReference>
<accession>A0A849BH49</accession>
<dbReference type="PRINTS" id="PR00111">
    <property type="entry name" value="ABHYDROLASE"/>
</dbReference>
<dbReference type="RefSeq" id="WP_171202287.1">
    <property type="nucleotide sequence ID" value="NZ_BAAANP010000025.1"/>
</dbReference>
<dbReference type="Gene3D" id="3.40.50.1820">
    <property type="entry name" value="alpha/beta hydrolase"/>
    <property type="match status" value="1"/>
</dbReference>
<dbReference type="SUPFAM" id="SSF53474">
    <property type="entry name" value="alpha/beta-Hydrolases"/>
    <property type="match status" value="1"/>
</dbReference>
<name>A0A849BH49_9ACTN</name>
<dbReference type="AlphaFoldDB" id="A0A849BH49"/>
<reference evidence="4 5" key="1">
    <citation type="submission" date="2020-05" db="EMBL/GenBank/DDBJ databases">
        <title>MicrobeNet Type strains.</title>
        <authorList>
            <person name="Nicholson A.C."/>
        </authorList>
    </citation>
    <scope>NUCLEOTIDE SEQUENCE [LARGE SCALE GENOMIC DNA]</scope>
    <source>
        <strain evidence="4 5">JCM 14547</strain>
    </source>
</reference>
<dbReference type="InterPro" id="IPR000073">
    <property type="entry name" value="AB_hydrolase_1"/>
</dbReference>
<dbReference type="InterPro" id="IPR050266">
    <property type="entry name" value="AB_hydrolase_sf"/>
</dbReference>
<feature type="domain" description="AB hydrolase-1" evidence="3">
    <location>
        <begin position="72"/>
        <end position="306"/>
    </location>
</feature>
<evidence type="ECO:0000256" key="2">
    <source>
        <dbReference type="SAM" id="MobiDB-lite"/>
    </source>
</evidence>
<gene>
    <name evidence="4" type="ORF">HLB09_04910</name>
</gene>
<dbReference type="InterPro" id="IPR029058">
    <property type="entry name" value="AB_hydrolase_fold"/>
</dbReference>
<protein>
    <submittedName>
        <fullName evidence="4">Alpha/beta fold hydrolase</fullName>
    </submittedName>
</protein>
<keyword evidence="5" id="KW-1185">Reference proteome</keyword>
<comment type="caution">
    <text evidence="4">The sequence shown here is derived from an EMBL/GenBank/DDBJ whole genome shotgun (WGS) entry which is preliminary data.</text>
</comment>
<dbReference type="PANTHER" id="PTHR43798">
    <property type="entry name" value="MONOACYLGLYCEROL LIPASE"/>
    <property type="match status" value="1"/>
</dbReference>
<evidence type="ECO:0000259" key="3">
    <source>
        <dbReference type="Pfam" id="PF12697"/>
    </source>
</evidence>